<protein>
    <submittedName>
        <fullName evidence="3">Uncharacterized protein</fullName>
    </submittedName>
</protein>
<gene>
    <name evidence="3" type="ORF">AB675_6362</name>
</gene>
<keyword evidence="2" id="KW-0472">Membrane</keyword>
<organism evidence="3 4">
    <name type="scientific">Cyphellophora attinorum</name>
    <dbReference type="NCBI Taxonomy" id="1664694"/>
    <lineage>
        <taxon>Eukaryota</taxon>
        <taxon>Fungi</taxon>
        <taxon>Dikarya</taxon>
        <taxon>Ascomycota</taxon>
        <taxon>Pezizomycotina</taxon>
        <taxon>Eurotiomycetes</taxon>
        <taxon>Chaetothyriomycetidae</taxon>
        <taxon>Chaetothyriales</taxon>
        <taxon>Cyphellophoraceae</taxon>
        <taxon>Cyphellophora</taxon>
    </lineage>
</organism>
<feature type="transmembrane region" description="Helical" evidence="2">
    <location>
        <begin position="201"/>
        <end position="221"/>
    </location>
</feature>
<keyword evidence="2" id="KW-0812">Transmembrane</keyword>
<comment type="caution">
    <text evidence="3">The sequence shown here is derived from an EMBL/GenBank/DDBJ whole genome shotgun (WGS) entry which is preliminary data.</text>
</comment>
<proteinExistence type="predicted"/>
<evidence type="ECO:0000313" key="3">
    <source>
        <dbReference type="EMBL" id="KPI43747.1"/>
    </source>
</evidence>
<keyword evidence="4" id="KW-1185">Reference proteome</keyword>
<sequence>MPRYASPSAASHFMRRCRRQLTTTAENLPYNTTASQQQQEQQQPQHPINVNIRPSQIRQTLRRPPLLAIASCSGPSNLPEPDIDFRRTKRPHAGGALSPMPGILNLSQPKAQAAPGTRVPPPLKGEPSFFRRIGQNIGLISPKAAADIPQDPFNVWNNPYRTHKSWPPNFKALEHTQQLAFEKIYKRRIALKWERKEFKRYLSLIQNGLIIGFVFFMVWIYDLEEGTPFDGLRAWLWRHVGEMEMFPERVREDAKKKNGEYSVKWQKIKDSFTEITPQEGMIPGGDPRQIVNPEDEKIPWAQRQRSRP</sequence>
<dbReference type="Proteomes" id="UP000038010">
    <property type="component" value="Unassembled WGS sequence"/>
</dbReference>
<feature type="region of interest" description="Disordered" evidence="1">
    <location>
        <begin position="276"/>
        <end position="308"/>
    </location>
</feature>
<reference evidence="3 4" key="1">
    <citation type="submission" date="2015-06" db="EMBL/GenBank/DDBJ databases">
        <title>Draft genome of the ant-associated black yeast Phialophora attae CBS 131958.</title>
        <authorList>
            <person name="Moreno L.F."/>
            <person name="Stielow B.J."/>
            <person name="de Hoog S."/>
            <person name="Vicente V.A."/>
            <person name="Weiss V.A."/>
            <person name="de Vries M."/>
            <person name="Cruz L.M."/>
            <person name="Souza E.M."/>
        </authorList>
    </citation>
    <scope>NUCLEOTIDE SEQUENCE [LARGE SCALE GENOMIC DNA]</scope>
    <source>
        <strain evidence="3 4">CBS 131958</strain>
    </source>
</reference>
<evidence type="ECO:0000313" key="4">
    <source>
        <dbReference type="Proteomes" id="UP000038010"/>
    </source>
</evidence>
<dbReference type="RefSeq" id="XP_018003710.1">
    <property type="nucleotide sequence ID" value="XM_018146647.1"/>
</dbReference>
<dbReference type="EMBL" id="LFJN01000004">
    <property type="protein sequence ID" value="KPI43747.1"/>
    <property type="molecule type" value="Genomic_DNA"/>
</dbReference>
<evidence type="ECO:0000256" key="1">
    <source>
        <dbReference type="SAM" id="MobiDB-lite"/>
    </source>
</evidence>
<name>A0A0N1HED0_9EURO</name>
<dbReference type="VEuPathDB" id="FungiDB:AB675_6362"/>
<dbReference type="AlphaFoldDB" id="A0A0N1HED0"/>
<dbReference type="STRING" id="1664694.A0A0N1HED0"/>
<evidence type="ECO:0000256" key="2">
    <source>
        <dbReference type="SAM" id="Phobius"/>
    </source>
</evidence>
<dbReference type="OrthoDB" id="5278907at2759"/>
<keyword evidence="2" id="KW-1133">Transmembrane helix</keyword>
<accession>A0A0N1HED0</accession>
<dbReference type="GeneID" id="28738527"/>